<reference evidence="8" key="1">
    <citation type="submission" date="2018-01" db="EMBL/GenBank/DDBJ databases">
        <authorList>
            <person name="Li J."/>
        </authorList>
    </citation>
    <scope>NUCLEOTIDE SEQUENCE [LARGE SCALE GENOMIC DNA]</scope>
    <source>
        <strain evidence="8">2184</strain>
    </source>
</reference>
<keyword evidence="3 6" id="KW-0812">Transmembrane</keyword>
<evidence type="ECO:0000256" key="5">
    <source>
        <dbReference type="ARBA" id="ARBA00023136"/>
    </source>
</evidence>
<keyword evidence="5" id="KW-0472">Membrane</keyword>
<gene>
    <name evidence="7" type="ORF">C3E79_09275</name>
</gene>
<evidence type="ECO:0000313" key="7">
    <source>
        <dbReference type="EMBL" id="AWB85141.1"/>
    </source>
</evidence>
<evidence type="ECO:0000256" key="4">
    <source>
        <dbReference type="ARBA" id="ARBA00022989"/>
    </source>
</evidence>
<proteinExistence type="inferred from homology"/>
<dbReference type="SUPFAM" id="SSF81345">
    <property type="entry name" value="ABC transporter involved in vitamin B12 uptake, BtuC"/>
    <property type="match status" value="1"/>
</dbReference>
<keyword evidence="8" id="KW-1185">Reference proteome</keyword>
<comment type="similarity">
    <text evidence="2 6">Belongs to the ABC-3 integral membrane protein family.</text>
</comment>
<dbReference type="EMBL" id="CP026948">
    <property type="protein sequence ID" value="AWB85141.1"/>
    <property type="molecule type" value="Genomic_DNA"/>
</dbReference>
<name>A0A2S0WH90_9CORY</name>
<evidence type="ECO:0000313" key="8">
    <source>
        <dbReference type="Proteomes" id="UP000244754"/>
    </source>
</evidence>
<dbReference type="InterPro" id="IPR037294">
    <property type="entry name" value="ABC_BtuC-like"/>
</dbReference>
<dbReference type="PANTHER" id="PTHR30477:SF21">
    <property type="entry name" value="ABC-3 PROTEIN"/>
    <property type="match status" value="1"/>
</dbReference>
<dbReference type="KEGG" id="clia:C3E79_09275"/>
<dbReference type="GO" id="GO:0004386">
    <property type="term" value="F:helicase activity"/>
    <property type="evidence" value="ECO:0007669"/>
    <property type="project" value="UniProtKB-KW"/>
</dbReference>
<accession>A0A2S0WH90</accession>
<evidence type="ECO:0000256" key="6">
    <source>
        <dbReference type="RuleBase" id="RU003943"/>
    </source>
</evidence>
<keyword evidence="6" id="KW-0813">Transport</keyword>
<dbReference type="InterPro" id="IPR001626">
    <property type="entry name" value="ABC_TroCD"/>
</dbReference>
<keyword evidence="7" id="KW-0347">Helicase</keyword>
<keyword evidence="7" id="KW-0378">Hydrolase</keyword>
<evidence type="ECO:0000256" key="2">
    <source>
        <dbReference type="ARBA" id="ARBA00008034"/>
    </source>
</evidence>
<dbReference type="GO" id="GO:0055085">
    <property type="term" value="P:transmembrane transport"/>
    <property type="evidence" value="ECO:0007669"/>
    <property type="project" value="InterPro"/>
</dbReference>
<organism evidence="7 8">
    <name type="scientific">Corynebacterium liangguodongii</name>
    <dbReference type="NCBI Taxonomy" id="2079535"/>
    <lineage>
        <taxon>Bacteria</taxon>
        <taxon>Bacillati</taxon>
        <taxon>Actinomycetota</taxon>
        <taxon>Actinomycetes</taxon>
        <taxon>Mycobacteriales</taxon>
        <taxon>Corynebacteriaceae</taxon>
        <taxon>Corynebacterium</taxon>
    </lineage>
</organism>
<evidence type="ECO:0000256" key="3">
    <source>
        <dbReference type="ARBA" id="ARBA00022692"/>
    </source>
</evidence>
<sequence length="281" mass="28428">MSDFYADTVHLLTFDFVVTSLIACALLGLLSGVLAPLVVIRQMSFAVHATSELAMMGAAIALVAGVNLSFGAIAGSITAATLFVLLGLRGGNDSAIGAVMSFGMGVSVLCIYIYPGNSTKSMSLLTGQIAGVSNANVITLAVFTTAVIAAVALLWRPLLFASIDPVMAAARGVSVRFYAVAFAVLLGLAAAQAVQIVGALLVMALLITPGASAVAITDNPLAAVGYSTAFALTASVGGMLLSLAPGIPISVTVAFVSFGIYVACRAVEYARAGRLRAHIPA</sequence>
<dbReference type="PANTHER" id="PTHR30477">
    <property type="entry name" value="ABC-TRANSPORTER METAL-BINDING PROTEIN"/>
    <property type="match status" value="1"/>
</dbReference>
<dbReference type="OrthoDB" id="2375762at2"/>
<keyword evidence="4" id="KW-1133">Transmembrane helix</keyword>
<protein>
    <submittedName>
        <fullName evidence="7">Helicase</fullName>
    </submittedName>
</protein>
<dbReference type="Gene3D" id="1.10.3470.10">
    <property type="entry name" value="ABC transporter involved in vitamin B12 uptake, BtuC"/>
    <property type="match status" value="1"/>
</dbReference>
<keyword evidence="7" id="KW-0067">ATP-binding</keyword>
<evidence type="ECO:0000256" key="1">
    <source>
        <dbReference type="ARBA" id="ARBA00004141"/>
    </source>
</evidence>
<keyword evidence="7" id="KW-0547">Nucleotide-binding</keyword>
<dbReference type="GO" id="GO:0043190">
    <property type="term" value="C:ATP-binding cassette (ABC) transporter complex"/>
    <property type="evidence" value="ECO:0007669"/>
    <property type="project" value="InterPro"/>
</dbReference>
<dbReference type="AlphaFoldDB" id="A0A2S0WH90"/>
<dbReference type="Proteomes" id="UP000244754">
    <property type="component" value="Chromosome"/>
</dbReference>
<comment type="subcellular location">
    <subcellularLocation>
        <location evidence="6">Cell membrane</location>
        <topology evidence="6">Multi-pass membrane protein</topology>
    </subcellularLocation>
    <subcellularLocation>
        <location evidence="1">Membrane</location>
        <topology evidence="1">Multi-pass membrane protein</topology>
    </subcellularLocation>
</comment>
<dbReference type="Pfam" id="PF00950">
    <property type="entry name" value="ABC-3"/>
    <property type="match status" value="1"/>
</dbReference>